<dbReference type="InterPro" id="IPR042128">
    <property type="entry name" value="NuoE_dom"/>
</dbReference>
<dbReference type="PANTHER" id="PTHR10371:SF3">
    <property type="entry name" value="NADH DEHYDROGENASE [UBIQUINONE] FLAVOPROTEIN 2, MITOCHONDRIAL"/>
    <property type="match status" value="1"/>
</dbReference>
<dbReference type="InterPro" id="IPR036249">
    <property type="entry name" value="Thioredoxin-like_sf"/>
</dbReference>
<dbReference type="CDD" id="cd03064">
    <property type="entry name" value="TRX_Fd_NuoE"/>
    <property type="match status" value="1"/>
</dbReference>
<gene>
    <name evidence="8" type="primary">nuoE</name>
    <name evidence="8" type="ORF">H9L09_11620</name>
</gene>
<keyword evidence="4" id="KW-0408">Iron</keyword>
<dbReference type="InterPro" id="IPR041921">
    <property type="entry name" value="NuoE_N"/>
</dbReference>
<evidence type="ECO:0000256" key="7">
    <source>
        <dbReference type="SAM" id="MobiDB-lite"/>
    </source>
</evidence>
<feature type="compositionally biased region" description="Low complexity" evidence="7">
    <location>
        <begin position="227"/>
        <end position="237"/>
    </location>
</feature>
<accession>A0A7G9R6Q6</accession>
<protein>
    <submittedName>
        <fullName evidence="8">NADH-quinone oxidoreductase subunit NuoE</fullName>
        <ecNumber evidence="8">1.6.5.11</ecNumber>
    </submittedName>
</protein>
<dbReference type="NCBIfam" id="NF005721">
    <property type="entry name" value="PRK07539.1-1"/>
    <property type="match status" value="1"/>
</dbReference>
<dbReference type="Gene3D" id="1.10.10.1590">
    <property type="entry name" value="NADH-quinone oxidoreductase subunit E"/>
    <property type="match status" value="1"/>
</dbReference>
<evidence type="ECO:0000256" key="2">
    <source>
        <dbReference type="ARBA" id="ARBA00022714"/>
    </source>
</evidence>
<comment type="similarity">
    <text evidence="1">Belongs to the complex I 24 kDa subunit family.</text>
</comment>
<dbReference type="Gene3D" id="3.40.30.10">
    <property type="entry name" value="Glutaredoxin"/>
    <property type="match status" value="1"/>
</dbReference>
<sequence>MSTGSLDEKTLTELRQIAARYPQSRSGLLPMLHLVQSVEGRVTSRGIEACADILGISAAEVSGVATFYTMYKRRPVGDYHVGVCTNTLCAVMGGDAIFERLKDHLDVGNDETTTDDGTGRTITLEHVECNAACDYAPVVMVNWEFMDNQTPESATALVDDLREGKEVRSTRGPRICTWREAERVLAGFPDDRADEGPGAGPASLVGLQIARERGWSAPSVDRPEVTGGAADGAQQDALFDTSPQKAAEATDSGRADSESKLDAKADVAHERPADGEQTQGQKKEGDR</sequence>
<evidence type="ECO:0000256" key="5">
    <source>
        <dbReference type="ARBA" id="ARBA00023014"/>
    </source>
</evidence>
<dbReference type="FunFam" id="1.10.10.1590:FF:000001">
    <property type="entry name" value="NADH-quinone oxidoreductase subunit E"/>
    <property type="match status" value="1"/>
</dbReference>
<name>A0A7G9R6Q6_9ACTN</name>
<dbReference type="RefSeq" id="WP_187577121.1">
    <property type="nucleotide sequence ID" value="NZ_CP060713.1"/>
</dbReference>
<dbReference type="KEGG" id="nmes:H9L09_11620"/>
<feature type="region of interest" description="Disordered" evidence="7">
    <location>
        <begin position="215"/>
        <end position="287"/>
    </location>
</feature>
<evidence type="ECO:0000256" key="6">
    <source>
        <dbReference type="ARBA" id="ARBA00034078"/>
    </source>
</evidence>
<comment type="cofactor">
    <cofactor evidence="6">
        <name>[2Fe-2S] cluster</name>
        <dbReference type="ChEBI" id="CHEBI:190135"/>
    </cofactor>
</comment>
<dbReference type="Proteomes" id="UP000515947">
    <property type="component" value="Chromosome"/>
</dbReference>
<feature type="compositionally biased region" description="Basic and acidic residues" evidence="7">
    <location>
        <begin position="251"/>
        <end position="274"/>
    </location>
</feature>
<organism evidence="8 9">
    <name type="scientific">Nocardioides mesophilus</name>
    <dbReference type="NCBI Taxonomy" id="433659"/>
    <lineage>
        <taxon>Bacteria</taxon>
        <taxon>Bacillati</taxon>
        <taxon>Actinomycetota</taxon>
        <taxon>Actinomycetes</taxon>
        <taxon>Propionibacteriales</taxon>
        <taxon>Nocardioidaceae</taxon>
        <taxon>Nocardioides</taxon>
    </lineage>
</organism>
<keyword evidence="3" id="KW-0479">Metal-binding</keyword>
<keyword evidence="5" id="KW-0411">Iron-sulfur</keyword>
<evidence type="ECO:0000256" key="1">
    <source>
        <dbReference type="ARBA" id="ARBA00010643"/>
    </source>
</evidence>
<reference evidence="8 9" key="1">
    <citation type="submission" date="2020-08" db="EMBL/GenBank/DDBJ databases">
        <title>Genome sequence of Nocardioides mesophilus KACC 16243T.</title>
        <authorList>
            <person name="Hyun D.-W."/>
            <person name="Bae J.-W."/>
        </authorList>
    </citation>
    <scope>NUCLEOTIDE SEQUENCE [LARGE SCALE GENOMIC DNA]</scope>
    <source>
        <strain evidence="8 9">KACC 16243</strain>
    </source>
</reference>
<dbReference type="GO" id="GO:0051537">
    <property type="term" value="F:2 iron, 2 sulfur cluster binding"/>
    <property type="evidence" value="ECO:0007669"/>
    <property type="project" value="UniProtKB-KW"/>
</dbReference>
<evidence type="ECO:0000256" key="3">
    <source>
        <dbReference type="ARBA" id="ARBA00022723"/>
    </source>
</evidence>
<dbReference type="EC" id="1.6.5.11" evidence="8"/>
<dbReference type="PANTHER" id="PTHR10371">
    <property type="entry name" value="NADH DEHYDROGENASE UBIQUINONE FLAVOPROTEIN 2, MITOCHONDRIAL"/>
    <property type="match status" value="1"/>
</dbReference>
<dbReference type="Pfam" id="PF01257">
    <property type="entry name" value="2Fe-2S_thioredx"/>
    <property type="match status" value="1"/>
</dbReference>
<evidence type="ECO:0000313" key="8">
    <source>
        <dbReference type="EMBL" id="QNN51281.1"/>
    </source>
</evidence>
<proteinExistence type="inferred from homology"/>
<dbReference type="GO" id="GO:0046872">
    <property type="term" value="F:metal ion binding"/>
    <property type="evidence" value="ECO:0007669"/>
    <property type="project" value="UniProtKB-KW"/>
</dbReference>
<evidence type="ECO:0000256" key="4">
    <source>
        <dbReference type="ARBA" id="ARBA00023004"/>
    </source>
</evidence>
<keyword evidence="2" id="KW-0001">2Fe-2S</keyword>
<dbReference type="GO" id="GO:0003954">
    <property type="term" value="F:NADH dehydrogenase activity"/>
    <property type="evidence" value="ECO:0007669"/>
    <property type="project" value="TreeGrafter"/>
</dbReference>
<keyword evidence="8" id="KW-0560">Oxidoreductase</keyword>
<evidence type="ECO:0000313" key="9">
    <source>
        <dbReference type="Proteomes" id="UP000515947"/>
    </source>
</evidence>
<dbReference type="SUPFAM" id="SSF52833">
    <property type="entry name" value="Thioredoxin-like"/>
    <property type="match status" value="1"/>
</dbReference>
<keyword evidence="9" id="KW-1185">Reference proteome</keyword>
<dbReference type="EMBL" id="CP060713">
    <property type="protein sequence ID" value="QNN51281.1"/>
    <property type="molecule type" value="Genomic_DNA"/>
</dbReference>
<dbReference type="AlphaFoldDB" id="A0A7G9R6Q6"/>